<dbReference type="EMBL" id="JAOTPO010000015">
    <property type="protein sequence ID" value="MDE5415388.1"/>
    <property type="molecule type" value="Genomic_DNA"/>
</dbReference>
<evidence type="ECO:0000313" key="6">
    <source>
        <dbReference type="Proteomes" id="UP001148125"/>
    </source>
</evidence>
<dbReference type="InterPro" id="IPR004381">
    <property type="entry name" value="Glycerate_kinase"/>
</dbReference>
<evidence type="ECO:0000256" key="1">
    <source>
        <dbReference type="ARBA" id="ARBA00006284"/>
    </source>
</evidence>
<reference evidence="5" key="1">
    <citation type="submission" date="2024-05" db="EMBL/GenBank/DDBJ databases">
        <title>Alkalihalobacillus sp. strain MEB203 novel alkaliphilic bacterium from Lonar Lake, India.</title>
        <authorList>
            <person name="Joshi A."/>
            <person name="Thite S."/>
            <person name="Mengade P."/>
        </authorList>
    </citation>
    <scope>NUCLEOTIDE SEQUENCE</scope>
    <source>
        <strain evidence="5">MEB 203</strain>
    </source>
</reference>
<dbReference type="Gene3D" id="3.90.1510.10">
    <property type="entry name" value="Glycerate kinase, domain 2"/>
    <property type="match status" value="1"/>
</dbReference>
<dbReference type="InterPro" id="IPR018193">
    <property type="entry name" value="Glyc_kinase_flavodox-like_fold"/>
</dbReference>
<dbReference type="InterPro" id="IPR036129">
    <property type="entry name" value="Glycerate_kinase_sf"/>
</dbReference>
<keyword evidence="2 4" id="KW-0808">Transferase</keyword>
<accession>A0ABT5VIV6</accession>
<keyword evidence="3 4" id="KW-0418">Kinase</keyword>
<dbReference type="PANTHER" id="PTHR21599">
    <property type="entry name" value="GLYCERATE KINASE"/>
    <property type="match status" value="1"/>
</dbReference>
<dbReference type="PANTHER" id="PTHR21599:SF0">
    <property type="entry name" value="GLYCERATE KINASE"/>
    <property type="match status" value="1"/>
</dbReference>
<comment type="similarity">
    <text evidence="1 4">Belongs to the glycerate kinase type-1 family.</text>
</comment>
<dbReference type="PIRSF" id="PIRSF006078">
    <property type="entry name" value="GlxK"/>
    <property type="match status" value="1"/>
</dbReference>
<organism evidence="5 6">
    <name type="scientific">Alkalihalobacterium chitinilyticum</name>
    <dbReference type="NCBI Taxonomy" id="2980103"/>
    <lineage>
        <taxon>Bacteria</taxon>
        <taxon>Bacillati</taxon>
        <taxon>Bacillota</taxon>
        <taxon>Bacilli</taxon>
        <taxon>Bacillales</taxon>
        <taxon>Bacillaceae</taxon>
        <taxon>Alkalihalobacterium</taxon>
    </lineage>
</organism>
<name>A0ABT5VIV6_9BACI</name>
<evidence type="ECO:0000256" key="4">
    <source>
        <dbReference type="PIRNR" id="PIRNR006078"/>
    </source>
</evidence>
<protein>
    <submittedName>
        <fullName evidence="5">Glycerate kinase</fullName>
    </submittedName>
</protein>
<proteinExistence type="inferred from homology"/>
<keyword evidence="6" id="KW-1185">Reference proteome</keyword>
<evidence type="ECO:0000256" key="3">
    <source>
        <dbReference type="ARBA" id="ARBA00022777"/>
    </source>
</evidence>
<dbReference type="Gene3D" id="3.40.50.10350">
    <property type="entry name" value="Glycerate kinase, domain 1"/>
    <property type="match status" value="1"/>
</dbReference>
<dbReference type="RefSeq" id="WP_275119982.1">
    <property type="nucleotide sequence ID" value="NZ_JAOTPO010000015.1"/>
</dbReference>
<evidence type="ECO:0000256" key="2">
    <source>
        <dbReference type="ARBA" id="ARBA00022679"/>
    </source>
</evidence>
<dbReference type="GO" id="GO:0016301">
    <property type="term" value="F:kinase activity"/>
    <property type="evidence" value="ECO:0007669"/>
    <property type="project" value="UniProtKB-KW"/>
</dbReference>
<gene>
    <name evidence="5" type="ORF">N7Z68_18670</name>
</gene>
<evidence type="ECO:0000313" key="5">
    <source>
        <dbReference type="EMBL" id="MDE5415388.1"/>
    </source>
</evidence>
<sequence>MKIIIAPDSFKGSISAKELCSAIGAGIRPVFPKAELIELPMADGGEGTMENLVHATNGTIINVSVTDPLGRSIPSAYGVLGDEKTAVIEMAQASGLPLLREQERNPLRASSFGTGELILHALDQGYRKFIIGLGGSATNDGGMGMLQALGVKFFMKTGQLIKNDVSDLLQLDEIDLSTIDQRLTEAEFVIASDVTNPLCGPNGASHIFGPQKGATPEMVKILDESLDQYGKVINERLNINIHSVPGAGAAGGMGAGLIAFLGAKVMSGIDTVMEAVQFESQLDDACLVITGEGKLDEQTLSGKVISGVCKVANYHNIPVIAICGSNELSSGQLARLGVVAAFSIVSGPCSVETAMSQAESFVVQCIEQIMSVYRLSFGKQQG</sequence>
<dbReference type="SUPFAM" id="SSF110738">
    <property type="entry name" value="Glycerate kinase I"/>
    <property type="match status" value="1"/>
</dbReference>
<comment type="caution">
    <text evidence="5">The sequence shown here is derived from an EMBL/GenBank/DDBJ whole genome shotgun (WGS) entry which is preliminary data.</text>
</comment>
<dbReference type="InterPro" id="IPR018197">
    <property type="entry name" value="Glycerate_kinase_RE-like"/>
</dbReference>
<dbReference type="NCBIfam" id="TIGR00045">
    <property type="entry name" value="glycerate kinase"/>
    <property type="match status" value="1"/>
</dbReference>
<dbReference type="Pfam" id="PF02595">
    <property type="entry name" value="Gly_kinase"/>
    <property type="match status" value="1"/>
</dbReference>
<dbReference type="Proteomes" id="UP001148125">
    <property type="component" value="Unassembled WGS sequence"/>
</dbReference>